<feature type="compositionally biased region" description="Polar residues" evidence="1">
    <location>
        <begin position="37"/>
        <end position="52"/>
    </location>
</feature>
<feature type="region of interest" description="Disordered" evidence="1">
    <location>
        <begin position="17"/>
        <end position="118"/>
    </location>
</feature>
<evidence type="ECO:0000313" key="3">
    <source>
        <dbReference type="Proteomes" id="UP000018735"/>
    </source>
</evidence>
<name>A0A0F6CJS9_MYCGL</name>
<evidence type="ECO:0000256" key="1">
    <source>
        <dbReference type="SAM" id="MobiDB-lite"/>
    </source>
</evidence>
<sequence>MFLSSCTGITLTRQNFVDTSVSNNRQPNNSNPSSNQGTTNPIQSNNQDSTHPNLYGVLNPSVLGRPDNQSDLTQHEDQNPLSASRPNINGVRSAQPNQGGSDSQNQGNNGNTNSLIPDITQPAREQTPAPLCTVRVSSYELTNTGLLGADKSEVVIDILDNKITLGSKIQNHFSTSLETSKLLEIFAKNASTYSPNFILTDKKPSDWQTYTSTNSFYVSNEQEQTEL</sequence>
<accession>A0A0F6CJS9</accession>
<proteinExistence type="predicted"/>
<dbReference type="Proteomes" id="UP000018735">
    <property type="component" value="Chromosome"/>
</dbReference>
<dbReference type="RefSeq" id="WP_011883642.1">
    <property type="nucleotide sequence ID" value="NC_023030.2"/>
</dbReference>
<feature type="compositionally biased region" description="Low complexity" evidence="1">
    <location>
        <begin position="22"/>
        <end position="36"/>
    </location>
</feature>
<feature type="compositionally biased region" description="Polar residues" evidence="1">
    <location>
        <begin position="79"/>
        <end position="96"/>
    </location>
</feature>
<gene>
    <name evidence="2" type="ORF">GCW_00120</name>
</gene>
<evidence type="ECO:0000313" key="2">
    <source>
        <dbReference type="EMBL" id="AHB99351.1"/>
    </source>
</evidence>
<reference evidence="2 3" key="1">
    <citation type="journal article" date="2011" name="PLoS ONE">
        <title>Core proteome of the minimal cell: comparative proteomics of three mollicute species.</title>
        <authorList>
            <person name="Fisunov G.Y."/>
            <person name="Alexeev D.G."/>
            <person name="Bazaleev N.A."/>
            <person name="Ladygina V.G."/>
            <person name="Galyamina M.A."/>
            <person name="Kondratov I.G."/>
            <person name="Zhukova N.A."/>
            <person name="Serebryakova M.V."/>
            <person name="Demina I.A."/>
            <person name="Govorun V.M."/>
        </authorList>
    </citation>
    <scope>NUCLEOTIDE SEQUENCE [LARGE SCALE GENOMIC DNA]</scope>
    <source>
        <strain evidence="2 3">S6</strain>
    </source>
</reference>
<dbReference type="AlphaFoldDB" id="A0A0F6CJS9"/>
<feature type="compositionally biased region" description="Low complexity" evidence="1">
    <location>
        <begin position="97"/>
        <end position="114"/>
    </location>
</feature>
<dbReference type="HOGENOM" id="CLU_106269_0_0_14"/>
<dbReference type="EMBL" id="CP006916">
    <property type="protein sequence ID" value="AHB99351.1"/>
    <property type="molecule type" value="Genomic_DNA"/>
</dbReference>
<protein>
    <submittedName>
        <fullName evidence="2">Uncharacterized protein</fullName>
    </submittedName>
</protein>
<organism evidence="2 3">
    <name type="scientific">Mycoplasmoides gallisepticum S6</name>
    <dbReference type="NCBI Taxonomy" id="1006581"/>
    <lineage>
        <taxon>Bacteria</taxon>
        <taxon>Bacillati</taxon>
        <taxon>Mycoplasmatota</taxon>
        <taxon>Mycoplasmoidales</taxon>
        <taxon>Mycoplasmoidaceae</taxon>
        <taxon>Mycoplasmoides</taxon>
    </lineage>
</organism>
<dbReference type="KEGG" id="mgz:GCW_00120"/>